<dbReference type="GO" id="GO:0006529">
    <property type="term" value="P:asparagine biosynthetic process"/>
    <property type="evidence" value="ECO:0007669"/>
    <property type="project" value="InterPro"/>
</dbReference>
<comment type="similarity">
    <text evidence="1">Belongs to the asparagine synthetase family.</text>
</comment>
<keyword evidence="2 5" id="KW-0547">Nucleotide-binding</keyword>
<comment type="catalytic activity">
    <reaction evidence="5">
        <text>L-aspartate + L-glutamine + ATP + H2O = L-asparagine + L-glutamate + AMP + diphosphate + H(+)</text>
        <dbReference type="Rhea" id="RHEA:12228"/>
        <dbReference type="ChEBI" id="CHEBI:15377"/>
        <dbReference type="ChEBI" id="CHEBI:15378"/>
        <dbReference type="ChEBI" id="CHEBI:29985"/>
        <dbReference type="ChEBI" id="CHEBI:29991"/>
        <dbReference type="ChEBI" id="CHEBI:30616"/>
        <dbReference type="ChEBI" id="CHEBI:33019"/>
        <dbReference type="ChEBI" id="CHEBI:58048"/>
        <dbReference type="ChEBI" id="CHEBI:58359"/>
        <dbReference type="ChEBI" id="CHEBI:456215"/>
        <dbReference type="EC" id="6.3.5.4"/>
    </reaction>
</comment>
<dbReference type="PIRSF" id="PIRSF001589">
    <property type="entry name" value="Asn_synthetase_glu-h"/>
    <property type="match status" value="1"/>
</dbReference>
<proteinExistence type="inferred from homology"/>
<evidence type="ECO:0000256" key="1">
    <source>
        <dbReference type="ARBA" id="ARBA00005752"/>
    </source>
</evidence>
<dbReference type="Pfam" id="PF00733">
    <property type="entry name" value="Asn_synthase"/>
    <property type="match status" value="1"/>
</dbReference>
<keyword evidence="3 5" id="KW-0067">ATP-binding</keyword>
<sequence length="616" mass="70183">MNECVKHRGPNEEGYFREEPVGLAHRRLSIIGIESGRQPIFNEDESIAVIFNGEIYNYTELRESLVRDGHRFSTDTDTEVLVHLYEEEGDAFVDRLEGMFAFALWDRDDERLLLARDPRGIKPLFVGDDGDHVAFGSELRSLLASPIDQGPLDKNAISQYFALGYIPAPNTVFENVRSLLPGQLYTIEDSDSKSREFTGKTIQPRDVSFDTATTELRERMTAAVEKRLMSDVPLGAFLSGGIDSTIIVGLMSELSSDPVQTFSVRFGEELFDESSFARTVAEYHDTDHHEFTVSPETIRESIPHVVSKLGQPFGDPSLLPTYIVSNRASDEVTVTLSGDGADELFAGYNRYVGEYYSSYYRKIPRTLRTSLIKPALESLPATRSNEFGEMIRKGQRFVATNADETAERHYQLVRRSDDSIDDVYTGYIPEKDGLSAFRDAHEDARNALPKERQDSLSRILAVDMRFGLPNQMLQKVDTASMLNSLEVRVPFLDQSVVNYALGLPTEYKITRRSRKRVLKAAFDDLLPNSILNREKQGFDMPIGEWFKNELADEFEESITGLETELLDSQRILEIHREHVTGSRDYERFLWNAFVFAQWERQMRAEGFLEIEDRQMN</sequence>
<feature type="domain" description="Glutamine amidotransferase type-2" evidence="8">
    <location>
        <begin position="1"/>
        <end position="190"/>
    </location>
</feature>
<keyword evidence="4" id="KW-0315">Glutamine amidotransferase</keyword>
<dbReference type="InterPro" id="IPR001962">
    <property type="entry name" value="Asn_synthase"/>
</dbReference>
<evidence type="ECO:0000259" key="8">
    <source>
        <dbReference type="PROSITE" id="PS51278"/>
    </source>
</evidence>
<accession>A0A3R7DFN6</accession>
<dbReference type="PANTHER" id="PTHR43284">
    <property type="entry name" value="ASPARAGINE SYNTHETASE (GLUTAMINE-HYDROLYZING)"/>
    <property type="match status" value="1"/>
</dbReference>
<dbReference type="PANTHER" id="PTHR43284:SF1">
    <property type="entry name" value="ASPARAGINE SYNTHETASE"/>
    <property type="match status" value="1"/>
</dbReference>
<evidence type="ECO:0000256" key="2">
    <source>
        <dbReference type="ARBA" id="ARBA00022741"/>
    </source>
</evidence>
<evidence type="ECO:0000256" key="4">
    <source>
        <dbReference type="ARBA" id="ARBA00022962"/>
    </source>
</evidence>
<dbReference type="InterPro" id="IPR017932">
    <property type="entry name" value="GATase_2_dom"/>
</dbReference>
<dbReference type="InterPro" id="IPR051786">
    <property type="entry name" value="ASN_synthetase/amidase"/>
</dbReference>
<dbReference type="InterPro" id="IPR014729">
    <property type="entry name" value="Rossmann-like_a/b/a_fold"/>
</dbReference>
<dbReference type="GO" id="GO:0005829">
    <property type="term" value="C:cytosol"/>
    <property type="evidence" value="ECO:0007669"/>
    <property type="project" value="TreeGrafter"/>
</dbReference>
<dbReference type="AlphaFoldDB" id="A0A3R7DFN6"/>
<feature type="binding site" evidence="6">
    <location>
        <begin position="337"/>
        <end position="338"/>
    </location>
    <ligand>
        <name>ATP</name>
        <dbReference type="ChEBI" id="CHEBI:30616"/>
    </ligand>
</feature>
<dbReference type="EC" id="6.3.5.4" evidence="5"/>
<reference evidence="9 10" key="1">
    <citation type="submission" date="2018-09" db="EMBL/GenBank/DDBJ databases">
        <title>Genomic Encyclopedia of Archaeal and Bacterial Type Strains, Phase II (KMG-II): from individual species to whole genera.</title>
        <authorList>
            <person name="Goeker M."/>
        </authorList>
    </citation>
    <scope>NUCLEOTIDE SEQUENCE [LARGE SCALE GENOMIC DNA]</scope>
    <source>
        <strain evidence="9 10">DSM 13151</strain>
    </source>
</reference>
<feature type="binding site" evidence="6">
    <location>
        <position position="77"/>
    </location>
    <ligand>
        <name>L-glutamine</name>
        <dbReference type="ChEBI" id="CHEBI:58359"/>
    </ligand>
</feature>
<feature type="binding site" evidence="6">
    <location>
        <position position="264"/>
    </location>
    <ligand>
        <name>ATP</name>
        <dbReference type="ChEBI" id="CHEBI:30616"/>
    </ligand>
</feature>
<evidence type="ECO:0000313" key="9">
    <source>
        <dbReference type="EMBL" id="RKD98088.1"/>
    </source>
</evidence>
<dbReference type="InterPro" id="IPR033738">
    <property type="entry name" value="AsnB_N"/>
</dbReference>
<dbReference type="PROSITE" id="PS51278">
    <property type="entry name" value="GATASE_TYPE_2"/>
    <property type="match status" value="1"/>
</dbReference>
<feature type="site" description="Important for beta-aspartyl-AMP intermediate formation" evidence="7">
    <location>
        <position position="339"/>
    </location>
</feature>
<dbReference type="GO" id="GO:0005524">
    <property type="term" value="F:ATP binding"/>
    <property type="evidence" value="ECO:0007669"/>
    <property type="project" value="UniProtKB-KW"/>
</dbReference>
<protein>
    <recommendedName>
        <fullName evidence="5">Putative asparagine synthetase [glutamine-hydrolyzing]</fullName>
        <ecNumber evidence="5">6.3.5.4</ecNumber>
    </recommendedName>
</protein>
<name>A0A3R7DFN6_9EURY</name>
<dbReference type="CDD" id="cd01991">
    <property type="entry name" value="Asn_synthase_B_C"/>
    <property type="match status" value="1"/>
</dbReference>
<dbReference type="InterPro" id="IPR029055">
    <property type="entry name" value="Ntn_hydrolases_N"/>
</dbReference>
<evidence type="ECO:0000256" key="6">
    <source>
        <dbReference type="PIRSR" id="PIRSR001589-2"/>
    </source>
</evidence>
<dbReference type="Gene3D" id="3.60.20.10">
    <property type="entry name" value="Glutamine Phosphoribosylpyrophosphate, subunit 1, domain 1"/>
    <property type="match status" value="1"/>
</dbReference>
<evidence type="ECO:0000256" key="5">
    <source>
        <dbReference type="PIRNR" id="PIRNR001589"/>
    </source>
</evidence>
<keyword evidence="10" id="KW-1185">Reference proteome</keyword>
<evidence type="ECO:0000256" key="7">
    <source>
        <dbReference type="PIRSR" id="PIRSR001589-3"/>
    </source>
</evidence>
<comment type="caution">
    <text evidence="9">The sequence shown here is derived from an EMBL/GenBank/DDBJ whole genome shotgun (WGS) entry which is preliminary data.</text>
</comment>
<evidence type="ECO:0000256" key="3">
    <source>
        <dbReference type="ARBA" id="ARBA00022840"/>
    </source>
</evidence>
<dbReference type="Proteomes" id="UP000283805">
    <property type="component" value="Unassembled WGS sequence"/>
</dbReference>
<dbReference type="Pfam" id="PF13537">
    <property type="entry name" value="GATase_7"/>
    <property type="match status" value="1"/>
</dbReference>
<dbReference type="EMBL" id="RAPO01000001">
    <property type="protein sequence ID" value="RKD98088.1"/>
    <property type="molecule type" value="Genomic_DNA"/>
</dbReference>
<evidence type="ECO:0000313" key="10">
    <source>
        <dbReference type="Proteomes" id="UP000283805"/>
    </source>
</evidence>
<dbReference type="CDD" id="cd00712">
    <property type="entry name" value="AsnB"/>
    <property type="match status" value="1"/>
</dbReference>
<dbReference type="Gene3D" id="3.40.50.620">
    <property type="entry name" value="HUPs"/>
    <property type="match status" value="1"/>
</dbReference>
<dbReference type="GO" id="GO:0004066">
    <property type="term" value="F:asparagine synthase (glutamine-hydrolyzing) activity"/>
    <property type="evidence" value="ECO:0007669"/>
    <property type="project" value="UniProtKB-EC"/>
</dbReference>
<dbReference type="SUPFAM" id="SSF56235">
    <property type="entry name" value="N-terminal nucleophile aminohydrolases (Ntn hydrolases)"/>
    <property type="match status" value="1"/>
</dbReference>
<dbReference type="InterPro" id="IPR006426">
    <property type="entry name" value="Asn_synth_AEB"/>
</dbReference>
<gene>
    <name evidence="9" type="ORF">ATJ93_1090</name>
</gene>
<organism evidence="9 10">
    <name type="scientific">Halopiger aswanensis</name>
    <dbReference type="NCBI Taxonomy" id="148449"/>
    <lineage>
        <taxon>Archaea</taxon>
        <taxon>Methanobacteriati</taxon>
        <taxon>Methanobacteriota</taxon>
        <taxon>Stenosarchaea group</taxon>
        <taxon>Halobacteria</taxon>
        <taxon>Halobacteriales</taxon>
        <taxon>Natrialbaceae</taxon>
        <taxon>Halopiger</taxon>
    </lineage>
</organism>
<dbReference type="NCBIfam" id="TIGR01536">
    <property type="entry name" value="asn_synth_AEB"/>
    <property type="match status" value="1"/>
</dbReference>
<dbReference type="SUPFAM" id="SSF52402">
    <property type="entry name" value="Adenine nucleotide alpha hydrolases-like"/>
    <property type="match status" value="1"/>
</dbReference>